<reference evidence="1 2" key="1">
    <citation type="submission" date="2016-11" db="EMBL/GenBank/DDBJ databases">
        <authorList>
            <person name="Jaros S."/>
            <person name="Januszkiewicz K."/>
            <person name="Wedrychowicz H."/>
        </authorList>
    </citation>
    <scope>NUCLEOTIDE SEQUENCE [LARGE SCALE GENOMIC DNA]</scope>
    <source>
        <strain evidence="1 2">GAS95</strain>
    </source>
</reference>
<dbReference type="Proteomes" id="UP000185151">
    <property type="component" value="Unassembled WGS sequence"/>
</dbReference>
<organism evidence="1 2">
    <name type="scientific">Paraburkholderia phenazinium</name>
    <dbReference type="NCBI Taxonomy" id="60549"/>
    <lineage>
        <taxon>Bacteria</taxon>
        <taxon>Pseudomonadati</taxon>
        <taxon>Pseudomonadota</taxon>
        <taxon>Betaproteobacteria</taxon>
        <taxon>Burkholderiales</taxon>
        <taxon>Burkholderiaceae</taxon>
        <taxon>Paraburkholderia</taxon>
    </lineage>
</organism>
<proteinExistence type="predicted"/>
<gene>
    <name evidence="1" type="ORF">SAMN05444165_2435</name>
</gene>
<name>A0A1N6IS92_9BURK</name>
<protein>
    <submittedName>
        <fullName evidence="1">Uncharacterized protein</fullName>
    </submittedName>
</protein>
<accession>A0A1N6IS92</accession>
<keyword evidence="2" id="KW-1185">Reference proteome</keyword>
<dbReference type="AlphaFoldDB" id="A0A1N6IS92"/>
<sequence>MSVLRNLRIGTRGASGFGLVQITPTSVGIDAANGTIRDAA</sequence>
<evidence type="ECO:0000313" key="2">
    <source>
        <dbReference type="Proteomes" id="UP000185151"/>
    </source>
</evidence>
<dbReference type="EMBL" id="FSRU01000001">
    <property type="protein sequence ID" value="SIO34892.1"/>
    <property type="molecule type" value="Genomic_DNA"/>
</dbReference>
<evidence type="ECO:0000313" key="1">
    <source>
        <dbReference type="EMBL" id="SIO34892.1"/>
    </source>
</evidence>